<evidence type="ECO:0000313" key="17">
    <source>
        <dbReference type="Proteomes" id="UP000585474"/>
    </source>
</evidence>
<comment type="subcellular location">
    <subcellularLocation>
        <location evidence="1">Membrane</location>
        <topology evidence="1">Multi-pass membrane protein</topology>
    </subcellularLocation>
    <subcellularLocation>
        <location evidence="2">Plastid</location>
        <location evidence="2">Chloroplast thylakoid membrane</location>
    </subcellularLocation>
</comment>
<feature type="region of interest" description="Disordered" evidence="13">
    <location>
        <begin position="785"/>
        <end position="818"/>
    </location>
</feature>
<dbReference type="GO" id="GO:0015990">
    <property type="term" value="P:electron transport coupled proton transport"/>
    <property type="evidence" value="ECO:0007669"/>
    <property type="project" value="TreeGrafter"/>
</dbReference>
<evidence type="ECO:0000256" key="5">
    <source>
        <dbReference type="ARBA" id="ARBA00022640"/>
    </source>
</evidence>
<evidence type="ECO:0000256" key="8">
    <source>
        <dbReference type="ARBA" id="ARBA00022989"/>
    </source>
</evidence>
<feature type="region of interest" description="Disordered" evidence="13">
    <location>
        <begin position="468"/>
        <end position="489"/>
    </location>
</feature>
<dbReference type="GO" id="GO:0009535">
    <property type="term" value="C:chloroplast thylakoid membrane"/>
    <property type="evidence" value="ECO:0007669"/>
    <property type="project" value="UniProtKB-SubCell"/>
</dbReference>
<evidence type="ECO:0000259" key="15">
    <source>
        <dbReference type="Pfam" id="PF00361"/>
    </source>
</evidence>
<comment type="catalytic activity">
    <reaction evidence="12">
        <text>a plastoquinone + NADH + (n+1) H(+)(in) = a plastoquinol + NAD(+) + n H(+)(out)</text>
        <dbReference type="Rhea" id="RHEA:42608"/>
        <dbReference type="Rhea" id="RHEA-COMP:9561"/>
        <dbReference type="Rhea" id="RHEA-COMP:9562"/>
        <dbReference type="ChEBI" id="CHEBI:15378"/>
        <dbReference type="ChEBI" id="CHEBI:17757"/>
        <dbReference type="ChEBI" id="CHEBI:57540"/>
        <dbReference type="ChEBI" id="CHEBI:57945"/>
        <dbReference type="ChEBI" id="CHEBI:62192"/>
    </reaction>
</comment>
<gene>
    <name evidence="16" type="ORF">Acr_00g0001660</name>
</gene>
<dbReference type="InterPro" id="IPR003945">
    <property type="entry name" value="NU5C-like"/>
</dbReference>
<evidence type="ECO:0000256" key="12">
    <source>
        <dbReference type="ARBA" id="ARBA00048026"/>
    </source>
</evidence>
<feature type="domain" description="NADH:quinone oxidoreductase/Mrp antiporter transmembrane" evidence="15">
    <location>
        <begin position="3"/>
        <end position="247"/>
    </location>
</feature>
<evidence type="ECO:0000256" key="13">
    <source>
        <dbReference type="SAM" id="MobiDB-lite"/>
    </source>
</evidence>
<proteinExistence type="inferred from homology"/>
<keyword evidence="5" id="KW-0934">Plastid</keyword>
<evidence type="ECO:0000256" key="7">
    <source>
        <dbReference type="ARBA" id="ARBA00022967"/>
    </source>
</evidence>
<dbReference type="PRINTS" id="PR01434">
    <property type="entry name" value="NADHDHGNASE5"/>
</dbReference>
<dbReference type="AlphaFoldDB" id="A0A7J0D6N9"/>
<evidence type="ECO:0000256" key="2">
    <source>
        <dbReference type="ARBA" id="ARBA00004334"/>
    </source>
</evidence>
<organism evidence="16 17">
    <name type="scientific">Actinidia rufa</name>
    <dbReference type="NCBI Taxonomy" id="165716"/>
    <lineage>
        <taxon>Eukaryota</taxon>
        <taxon>Viridiplantae</taxon>
        <taxon>Streptophyta</taxon>
        <taxon>Embryophyta</taxon>
        <taxon>Tracheophyta</taxon>
        <taxon>Spermatophyta</taxon>
        <taxon>Magnoliopsida</taxon>
        <taxon>eudicotyledons</taxon>
        <taxon>Gunneridae</taxon>
        <taxon>Pentapetalae</taxon>
        <taxon>asterids</taxon>
        <taxon>Ericales</taxon>
        <taxon>Actinidiaceae</taxon>
        <taxon>Actinidia</taxon>
    </lineage>
</organism>
<evidence type="ECO:0000313" key="16">
    <source>
        <dbReference type="EMBL" id="GFS28410.1"/>
    </source>
</evidence>
<dbReference type="PANTHER" id="PTHR42829:SF2">
    <property type="entry name" value="NADH-UBIQUINONE OXIDOREDUCTASE CHAIN 5"/>
    <property type="match status" value="1"/>
</dbReference>
<name>A0A7J0D6N9_9ERIC</name>
<sequence>MPVNRVGDFGLAPGISGCFTLFQTVDFSTIFACASAPRNSWISRNMRLNAITLICILLLIGAVGKSAQIGSHTWSPDAMEGPTPVSALIHAATMVTAGVFMIARCSPLFEYPPTALIVITFAGATTSFLAATTGILQNDLKRVIAYSTCSQLGYMIFACGISNYSVSVFHLMNHAFFKALLFLSAGSVIHAMSDEQDMRKMGFQTSFPFTYAMMLMGSLSLIGFPFLTGFYSKDVILELAYTKYTISGNFAFWHPGLRSRAPSLRGREENGSSLVIEGRAMLVLRDYSDSAFHMHSTFKIVYSLIELSYLATIKGMPLSPVREGGGGVSYRPILDPAVHDAELPNMNTGKVKVGLHSSIRAGLRMLLVQRVKEADQEPIALGHHSFKSSPQPMIWYMVGLQLRRILHIQGRHSTKGFGADEDKDVLLFGIDYYHSTADVEMTKPCHASGPIFLFKNKKGTEPRLMTKGESETYNDTTPRTIHPGHKAGKSDTKEIFPYWTPIQYSILKRPKKEKRRMRPSSFFNEPHPGSFFRSVVGSPVVSSLTTGLARRWPSIKDVPKPLLTLPVRHSVHSAYRAKAFRNRPSIERWNQKHNGKWEIGLELRSQDWELRRFKRKPVKSFTSAYQAESDPKEKEPLSPFYQFSYHKRSRLRRWVSGNDEIDVVQDGEELLTLVWSEGEADGGSCTLAGRDLWPSCLFENPKFPWLLVLLTREAQVEKEEKHSYSKLKERVKYDLITDLPGRAVKRENLFNLNRIVEPLFLLKAQMRSPVASCFRDRGRKKDFGQLHPQERALSQVPTDGQKGLPYPPMGKEGRARTDWLFPRVGREDQRWEERGTKASIGKELKRTLLEERQWLMCSAFPNKENLYRSVLPSLDYGQTIHPISSVTGVNTFTHRLNLQNHPSRFITKNPTFAPEPVLPKVSMCTPLVERKAAPPKVSLSAVPKLEPKMACRNSTATAAAVTTNSERTVVIETGKEILEEAQVAEDTTPEGLEQIIAALMNRGDNVRMETLVMAAKLSQGITLSLAPAALANIYWVFPPSPCPRILPLLQ</sequence>
<comment type="similarity">
    <text evidence="3">Belongs to the complex I subunit 5 family.</text>
</comment>
<keyword evidence="8 14" id="KW-1133">Transmembrane helix</keyword>
<dbReference type="Pfam" id="PF00361">
    <property type="entry name" value="Proton_antipo_M"/>
    <property type="match status" value="1"/>
</dbReference>
<keyword evidence="17" id="KW-1185">Reference proteome</keyword>
<keyword evidence="4" id="KW-0813">Transport</keyword>
<dbReference type="PANTHER" id="PTHR42829">
    <property type="entry name" value="NADH-UBIQUINONE OXIDOREDUCTASE CHAIN 5"/>
    <property type="match status" value="1"/>
</dbReference>
<dbReference type="OrthoDB" id="543408at2759"/>
<evidence type="ECO:0000256" key="11">
    <source>
        <dbReference type="ARBA" id="ARBA00047726"/>
    </source>
</evidence>
<evidence type="ECO:0000256" key="3">
    <source>
        <dbReference type="ARBA" id="ARBA00008200"/>
    </source>
</evidence>
<feature type="transmembrane region" description="Helical" evidence="14">
    <location>
        <begin position="115"/>
        <end position="137"/>
    </location>
</feature>
<feature type="transmembrane region" description="Helical" evidence="14">
    <location>
        <begin position="143"/>
        <end position="163"/>
    </location>
</feature>
<evidence type="ECO:0000256" key="14">
    <source>
        <dbReference type="SAM" id="Phobius"/>
    </source>
</evidence>
<keyword evidence="6 14" id="KW-0812">Transmembrane</keyword>
<accession>A0A7J0D6N9</accession>
<evidence type="ECO:0000256" key="1">
    <source>
        <dbReference type="ARBA" id="ARBA00004141"/>
    </source>
</evidence>
<keyword evidence="10 14" id="KW-0472">Membrane</keyword>
<reference evidence="17" key="1">
    <citation type="submission" date="2019-07" db="EMBL/GenBank/DDBJ databases">
        <title>De Novo Assembly of kiwifruit Actinidia rufa.</title>
        <authorList>
            <person name="Sugita-Konishi S."/>
            <person name="Sato K."/>
            <person name="Mori E."/>
            <person name="Abe Y."/>
            <person name="Kisaki G."/>
            <person name="Hamano K."/>
            <person name="Suezawa K."/>
            <person name="Otani M."/>
            <person name="Fukuda T."/>
            <person name="Manabe T."/>
            <person name="Gomi K."/>
            <person name="Tabuchi M."/>
            <person name="Akimitsu K."/>
            <person name="Kataoka I."/>
        </authorList>
    </citation>
    <scope>NUCLEOTIDE SEQUENCE [LARGE SCALE GENOMIC DNA]</scope>
    <source>
        <strain evidence="17">cv. Fuchu</strain>
    </source>
</reference>
<comment type="catalytic activity">
    <reaction evidence="11">
        <text>a plastoquinone + NADPH + (n+1) H(+)(in) = a plastoquinol + NADP(+) + n H(+)(out)</text>
        <dbReference type="Rhea" id="RHEA:42612"/>
        <dbReference type="Rhea" id="RHEA-COMP:9561"/>
        <dbReference type="Rhea" id="RHEA-COMP:9562"/>
        <dbReference type="ChEBI" id="CHEBI:15378"/>
        <dbReference type="ChEBI" id="CHEBI:17757"/>
        <dbReference type="ChEBI" id="CHEBI:57783"/>
        <dbReference type="ChEBI" id="CHEBI:58349"/>
        <dbReference type="ChEBI" id="CHEBI:62192"/>
    </reaction>
</comment>
<protein>
    <recommendedName>
        <fullName evidence="15">NADH:quinone oxidoreductase/Mrp antiporter transmembrane domain-containing protein</fullName>
    </recommendedName>
</protein>
<keyword evidence="7" id="KW-1278">Translocase</keyword>
<dbReference type="GO" id="GO:0008137">
    <property type="term" value="F:NADH dehydrogenase (ubiquinone) activity"/>
    <property type="evidence" value="ECO:0007669"/>
    <property type="project" value="InterPro"/>
</dbReference>
<evidence type="ECO:0000256" key="6">
    <source>
        <dbReference type="ARBA" id="ARBA00022692"/>
    </source>
</evidence>
<feature type="transmembrane region" description="Helical" evidence="14">
    <location>
        <begin position="212"/>
        <end position="231"/>
    </location>
</feature>
<evidence type="ECO:0000256" key="10">
    <source>
        <dbReference type="ARBA" id="ARBA00023136"/>
    </source>
</evidence>
<feature type="transmembrane region" description="Helical" evidence="14">
    <location>
        <begin position="46"/>
        <end position="64"/>
    </location>
</feature>
<dbReference type="GO" id="GO:0042773">
    <property type="term" value="P:ATP synthesis coupled electron transport"/>
    <property type="evidence" value="ECO:0007669"/>
    <property type="project" value="InterPro"/>
</dbReference>
<feature type="transmembrane region" description="Helical" evidence="14">
    <location>
        <begin position="84"/>
        <end position="103"/>
    </location>
</feature>
<evidence type="ECO:0000256" key="4">
    <source>
        <dbReference type="ARBA" id="ARBA00022448"/>
    </source>
</evidence>
<dbReference type="InterPro" id="IPR001750">
    <property type="entry name" value="ND/Mrp_TM"/>
</dbReference>
<keyword evidence="9" id="KW-0520">NAD</keyword>
<comment type="caution">
    <text evidence="16">The sequence shown here is derived from an EMBL/GenBank/DDBJ whole genome shotgun (WGS) entry which is preliminary data.</text>
</comment>
<dbReference type="EMBL" id="BJWL01000042">
    <property type="protein sequence ID" value="GFS28410.1"/>
    <property type="molecule type" value="Genomic_DNA"/>
</dbReference>
<dbReference type="Proteomes" id="UP000585474">
    <property type="component" value="Unassembled WGS sequence"/>
</dbReference>
<evidence type="ECO:0000256" key="9">
    <source>
        <dbReference type="ARBA" id="ARBA00023027"/>
    </source>
</evidence>
<dbReference type="GO" id="GO:0003954">
    <property type="term" value="F:NADH dehydrogenase activity"/>
    <property type="evidence" value="ECO:0007669"/>
    <property type="project" value="TreeGrafter"/>
</dbReference>